<dbReference type="InterPro" id="IPR036397">
    <property type="entry name" value="RNaseH_sf"/>
</dbReference>
<proteinExistence type="predicted"/>
<comment type="caution">
    <text evidence="3">The sequence shown here is derived from an EMBL/GenBank/DDBJ whole genome shotgun (WGS) entry which is preliminary data.</text>
</comment>
<evidence type="ECO:0000313" key="3">
    <source>
        <dbReference type="EMBL" id="KAF2561074.1"/>
    </source>
</evidence>
<dbReference type="CDD" id="cd06222">
    <property type="entry name" value="RNase_H_like"/>
    <property type="match status" value="1"/>
</dbReference>
<dbReference type="GO" id="GO:0004523">
    <property type="term" value="F:RNA-DNA hybrid ribonuclease activity"/>
    <property type="evidence" value="ECO:0007669"/>
    <property type="project" value="InterPro"/>
</dbReference>
<reference evidence="3" key="1">
    <citation type="submission" date="2019-12" db="EMBL/GenBank/DDBJ databases">
        <title>Genome sequencing and annotation of Brassica cretica.</title>
        <authorList>
            <person name="Studholme D.J."/>
            <person name="Sarris P.F."/>
        </authorList>
    </citation>
    <scope>NUCLEOTIDE SEQUENCE</scope>
    <source>
        <strain evidence="3">PFS-102/07</strain>
        <tissue evidence="3">Leaf</tissue>
    </source>
</reference>
<dbReference type="InterPro" id="IPR052929">
    <property type="entry name" value="RNase_H-like_EbsB-rel"/>
</dbReference>
<sequence>MRVSSLLGTNGQWDVIELQQLFPENEVTRILHMQVGNVPDRDIWAYSPHGSYTVKSVYALATKFKEAEAVRDMSDSLGVLELKRLIWKVPTIPKIHRFLWRAASGVLAMAKRINTRGLELDTCCRICKAAGESIEHVLFNCTMAQEAWTIAGFQPIHFQQHLSLNMILYADTQESITIQVHNAIEEASIWSELNTQKQVPETVHGLNEEAKKWEPPLLGYVKCNIHPNWRNAKLHSGVAYIIRDPSGNVLHHARDALTFSPNIVTSEFRCLVWALQSMENLGYQEIVVSSDFKDIIEAVKKPNKWPLFRVMLQKISSLCARFRSVAFEAESSSSNQIAREIAKSVIRDGHFQSYLALGGAAWLHQRILREAASIRS</sequence>
<dbReference type="EMBL" id="QGKY02001250">
    <property type="protein sequence ID" value="KAF2561074.1"/>
    <property type="molecule type" value="Genomic_DNA"/>
</dbReference>
<protein>
    <recommendedName>
        <fullName evidence="4">RNase H type-1 domain-containing protein</fullName>
    </recommendedName>
</protein>
<accession>A0A8S9HU56</accession>
<feature type="domain" description="Reverse transcriptase zinc-binding" evidence="2">
    <location>
        <begin position="52"/>
        <end position="148"/>
    </location>
</feature>
<dbReference type="InterPro" id="IPR002156">
    <property type="entry name" value="RNaseH_domain"/>
</dbReference>
<dbReference type="InterPro" id="IPR026960">
    <property type="entry name" value="RVT-Znf"/>
</dbReference>
<evidence type="ECO:0008006" key="4">
    <source>
        <dbReference type="Google" id="ProtNLM"/>
    </source>
</evidence>
<name>A0A8S9HU56_BRACR</name>
<dbReference type="PANTHER" id="PTHR47074">
    <property type="entry name" value="BNAC02G40300D PROTEIN"/>
    <property type="match status" value="1"/>
</dbReference>
<evidence type="ECO:0000259" key="2">
    <source>
        <dbReference type="Pfam" id="PF13966"/>
    </source>
</evidence>
<dbReference type="AlphaFoldDB" id="A0A8S9HU56"/>
<gene>
    <name evidence="3" type="ORF">F2Q70_00017112</name>
</gene>
<dbReference type="Gene3D" id="3.30.420.10">
    <property type="entry name" value="Ribonuclease H-like superfamily/Ribonuclease H"/>
    <property type="match status" value="1"/>
</dbReference>
<dbReference type="Pfam" id="PF13456">
    <property type="entry name" value="RVT_3"/>
    <property type="match status" value="1"/>
</dbReference>
<organism evidence="3">
    <name type="scientific">Brassica cretica</name>
    <name type="common">Mustard</name>
    <dbReference type="NCBI Taxonomy" id="69181"/>
    <lineage>
        <taxon>Eukaryota</taxon>
        <taxon>Viridiplantae</taxon>
        <taxon>Streptophyta</taxon>
        <taxon>Embryophyta</taxon>
        <taxon>Tracheophyta</taxon>
        <taxon>Spermatophyta</taxon>
        <taxon>Magnoliopsida</taxon>
        <taxon>eudicotyledons</taxon>
        <taxon>Gunneridae</taxon>
        <taxon>Pentapetalae</taxon>
        <taxon>rosids</taxon>
        <taxon>malvids</taxon>
        <taxon>Brassicales</taxon>
        <taxon>Brassicaceae</taxon>
        <taxon>Brassiceae</taxon>
        <taxon>Brassica</taxon>
    </lineage>
</organism>
<evidence type="ECO:0000259" key="1">
    <source>
        <dbReference type="Pfam" id="PF13456"/>
    </source>
</evidence>
<dbReference type="InterPro" id="IPR044730">
    <property type="entry name" value="RNase_H-like_dom_plant"/>
</dbReference>
<dbReference type="Pfam" id="PF13966">
    <property type="entry name" value="zf-RVT"/>
    <property type="match status" value="1"/>
</dbReference>
<dbReference type="GO" id="GO:0003676">
    <property type="term" value="F:nucleic acid binding"/>
    <property type="evidence" value="ECO:0007669"/>
    <property type="project" value="InterPro"/>
</dbReference>
<dbReference type="PANTHER" id="PTHR47074:SF53">
    <property type="entry name" value="REVERSE TRANSCRIPTASE-LIKE PROTEIN"/>
    <property type="match status" value="1"/>
</dbReference>
<feature type="domain" description="RNase H type-1" evidence="1">
    <location>
        <begin position="229"/>
        <end position="344"/>
    </location>
</feature>